<dbReference type="Pfam" id="PF16321">
    <property type="entry name" value="Ribosom_S30AE_C"/>
    <property type="match status" value="1"/>
</dbReference>
<sequence length="176" mass="20683">MKFIISGRNLEVTEGLKNTVIDKLGKLERYFTPDTEVNVTMSIEKERQKIEVTIPVKGHIIRSEQVSNDMYVSIDLVEEVIERQLRKYKNKLVAKQQDGGNFRREFLEKEENIEPEEIKIIRTKEIEMKPMYPEDACIQMELLGHNFYMFHNAESDEVNVVYKRKGGTYGMIIPEH</sequence>
<gene>
    <name evidence="4" type="primary">raiA</name>
    <name evidence="2" type="synonym">hpf</name>
    <name evidence="4" type="ORF">H8716_10345</name>
</gene>
<evidence type="ECO:0000313" key="5">
    <source>
        <dbReference type="Proteomes" id="UP000657421"/>
    </source>
</evidence>
<feature type="domain" description="Sigma 54 modulation/S30EA ribosomal protein C-terminal" evidence="3">
    <location>
        <begin position="116"/>
        <end position="170"/>
    </location>
</feature>
<comment type="function">
    <text evidence="2">Required for dimerization of active 70S ribosomes into 100S ribosomes in stationary phase; 100S ribosomes are translationally inactive and sometimes present during exponential growth.</text>
</comment>
<keyword evidence="2" id="KW-0963">Cytoplasm</keyword>
<evidence type="ECO:0000256" key="1">
    <source>
        <dbReference type="ARBA" id="ARBA00022845"/>
    </source>
</evidence>
<dbReference type="PANTHER" id="PTHR33231:SF1">
    <property type="entry name" value="30S RIBOSOMAL PROTEIN"/>
    <property type="match status" value="1"/>
</dbReference>
<keyword evidence="1 2" id="KW-0810">Translation regulation</keyword>
<evidence type="ECO:0000259" key="3">
    <source>
        <dbReference type="Pfam" id="PF16321"/>
    </source>
</evidence>
<comment type="subcellular location">
    <subcellularLocation>
        <location evidence="2">Cytoplasm</location>
    </subcellularLocation>
</comment>
<dbReference type="InterPro" id="IPR038416">
    <property type="entry name" value="Ribosom_S30AE_C_sf"/>
</dbReference>
<comment type="subunit">
    <text evidence="2">Interacts with 100S ribosomes.</text>
</comment>
<reference evidence="4 5" key="1">
    <citation type="submission" date="2020-08" db="EMBL/GenBank/DDBJ databases">
        <title>Genome public.</title>
        <authorList>
            <person name="Liu C."/>
            <person name="Sun Q."/>
        </authorList>
    </citation>
    <scope>NUCLEOTIDE SEQUENCE [LARGE SCALE GENOMIC DNA]</scope>
    <source>
        <strain evidence="4 5">NSJ-46</strain>
    </source>
</reference>
<dbReference type="Proteomes" id="UP000657421">
    <property type="component" value="Unassembled WGS sequence"/>
</dbReference>
<evidence type="ECO:0000313" key="4">
    <source>
        <dbReference type="EMBL" id="MBC8573475.1"/>
    </source>
</evidence>
<dbReference type="RefSeq" id="WP_249308724.1">
    <property type="nucleotide sequence ID" value="NZ_JACRSZ010000010.1"/>
</dbReference>
<dbReference type="Pfam" id="PF02482">
    <property type="entry name" value="Ribosomal_S30AE"/>
    <property type="match status" value="1"/>
</dbReference>
<dbReference type="SUPFAM" id="SSF69754">
    <property type="entry name" value="Ribosome binding protein Y (YfiA homologue)"/>
    <property type="match status" value="1"/>
</dbReference>
<dbReference type="PANTHER" id="PTHR33231">
    <property type="entry name" value="30S RIBOSOMAL PROTEIN"/>
    <property type="match status" value="1"/>
</dbReference>
<comment type="similarity">
    <text evidence="2">Belongs to the HPF/YfiA ribosome-associated protein family. Long HPF subfamily.</text>
</comment>
<proteinExistence type="inferred from homology"/>
<keyword evidence="5" id="KW-1185">Reference proteome</keyword>
<comment type="caution">
    <text evidence="4">The sequence shown here is derived from an EMBL/GenBank/DDBJ whole genome shotgun (WGS) entry which is preliminary data.</text>
</comment>
<organism evidence="4 5">
    <name type="scientific">Jingyaoa shaoxingensis</name>
    <dbReference type="NCBI Taxonomy" id="2763671"/>
    <lineage>
        <taxon>Bacteria</taxon>
        <taxon>Bacillati</taxon>
        <taxon>Bacillota</taxon>
        <taxon>Clostridia</taxon>
        <taxon>Lachnospirales</taxon>
        <taxon>Lachnospiraceae</taxon>
        <taxon>Jingyaoa</taxon>
    </lineage>
</organism>
<dbReference type="InterPro" id="IPR050574">
    <property type="entry name" value="HPF/YfiA_ribosome-assoc"/>
</dbReference>
<dbReference type="Gene3D" id="3.30.160.100">
    <property type="entry name" value="Ribosome hibernation promotion factor-like"/>
    <property type="match status" value="1"/>
</dbReference>
<protein>
    <recommendedName>
        <fullName evidence="2">Ribosome hibernation promoting factor</fullName>
        <shortName evidence="2">HPF</shortName>
    </recommendedName>
</protein>
<dbReference type="Gene3D" id="3.30.505.50">
    <property type="entry name" value="Sigma 54 modulation/S30EA ribosomal protein, C-terminal domain"/>
    <property type="match status" value="1"/>
</dbReference>
<name>A0ABR7NBF1_9FIRM</name>
<accession>A0ABR7NBF1</accession>
<dbReference type="InterPro" id="IPR032528">
    <property type="entry name" value="Ribosom_S30AE_C"/>
</dbReference>
<dbReference type="HAMAP" id="MF_00839">
    <property type="entry name" value="HPF"/>
    <property type="match status" value="1"/>
</dbReference>
<dbReference type="NCBIfam" id="TIGR00741">
    <property type="entry name" value="yfiA"/>
    <property type="match status" value="1"/>
</dbReference>
<dbReference type="InterPro" id="IPR003489">
    <property type="entry name" value="RHF/RaiA"/>
</dbReference>
<dbReference type="InterPro" id="IPR036567">
    <property type="entry name" value="RHF-like"/>
</dbReference>
<dbReference type="InterPro" id="IPR034694">
    <property type="entry name" value="HPF_long/plastid"/>
</dbReference>
<dbReference type="EMBL" id="JACRSZ010000010">
    <property type="protein sequence ID" value="MBC8573475.1"/>
    <property type="molecule type" value="Genomic_DNA"/>
</dbReference>
<evidence type="ECO:0000256" key="2">
    <source>
        <dbReference type="HAMAP-Rule" id="MF_00839"/>
    </source>
</evidence>
<dbReference type="CDD" id="cd00552">
    <property type="entry name" value="RaiA"/>
    <property type="match status" value="1"/>
</dbReference>